<dbReference type="HOGENOM" id="CLU_2153029_0_0_11"/>
<organism evidence="2 3">
    <name type="scientific">Hoyosella subflava (strain DSM 45089 / JCM 17490 / NBRC 109087 / DQS3-9A1)</name>
    <name type="common">Amycolicicoccus subflavus</name>
    <dbReference type="NCBI Taxonomy" id="443218"/>
    <lineage>
        <taxon>Bacteria</taxon>
        <taxon>Bacillati</taxon>
        <taxon>Actinomycetota</taxon>
        <taxon>Actinomycetes</taxon>
        <taxon>Mycobacteriales</taxon>
        <taxon>Hoyosellaceae</taxon>
        <taxon>Hoyosella</taxon>
    </lineage>
</organism>
<sequence>MTVTSGTRELVRAILAYECADGLADRQSIEAIRNGDIEYWMSAIESSALFAPGELRRMRFVFESDPEQLIAVMLEGADELRERRSSSHQRSSPWVSEIASRSHSPGSRATG</sequence>
<dbReference type="EMBL" id="CP002786">
    <property type="protein sequence ID" value="AEF41743.1"/>
    <property type="molecule type" value="Genomic_DNA"/>
</dbReference>
<dbReference type="Proteomes" id="UP000009235">
    <property type="component" value="Chromosome"/>
</dbReference>
<feature type="compositionally biased region" description="Polar residues" evidence="1">
    <location>
        <begin position="99"/>
        <end position="111"/>
    </location>
</feature>
<proteinExistence type="predicted"/>
<keyword evidence="3" id="KW-1185">Reference proteome</keyword>
<evidence type="ECO:0000313" key="3">
    <source>
        <dbReference type="Proteomes" id="UP000009235"/>
    </source>
</evidence>
<dbReference type="KEGG" id="asd:AS9A_3301"/>
<name>F6EP83_HOYSD</name>
<feature type="region of interest" description="Disordered" evidence="1">
    <location>
        <begin position="81"/>
        <end position="111"/>
    </location>
</feature>
<evidence type="ECO:0000313" key="2">
    <source>
        <dbReference type="EMBL" id="AEF41743.1"/>
    </source>
</evidence>
<accession>F6EP83</accession>
<gene>
    <name evidence="2" type="ordered locus">AS9A_3301</name>
</gene>
<protein>
    <submittedName>
        <fullName evidence="2">Uncharacterized protein</fullName>
    </submittedName>
</protein>
<evidence type="ECO:0000256" key="1">
    <source>
        <dbReference type="SAM" id="MobiDB-lite"/>
    </source>
</evidence>
<reference evidence="2 3" key="1">
    <citation type="journal article" date="2011" name="J. Bacteriol.">
        <title>Complete genome sequence of Amycolicicoccus subflavus DQS3-9A1T, an actinomycete isolated from crude oil-polluted soil.</title>
        <authorList>
            <person name="Cai M."/>
            <person name="Chen W.M."/>
            <person name="Nie Y."/>
            <person name="Chi C.Q."/>
            <person name="Wang Y.N."/>
            <person name="Tang Y.Q."/>
            <person name="Li G.Y."/>
            <person name="Wu X.L."/>
        </authorList>
    </citation>
    <scope>NUCLEOTIDE SEQUENCE [LARGE SCALE GENOMIC DNA]</scope>
    <source>
        <strain evidence="3">DSM 45089 / DQS3-9A1</strain>
    </source>
</reference>
<dbReference type="AlphaFoldDB" id="F6EP83"/>